<evidence type="ECO:0000256" key="4">
    <source>
        <dbReference type="ARBA" id="ARBA00022989"/>
    </source>
</evidence>
<dbReference type="KEGG" id="naci:NUH88_10275"/>
<keyword evidence="4 6" id="KW-1133">Transmembrane helix</keyword>
<feature type="transmembrane region" description="Helical" evidence="6">
    <location>
        <begin position="108"/>
        <end position="131"/>
    </location>
</feature>
<dbReference type="InterPro" id="IPR050638">
    <property type="entry name" value="AA-Vitamin_Transporters"/>
</dbReference>
<comment type="subcellular location">
    <subcellularLocation>
        <location evidence="1">Membrane</location>
        <topology evidence="1">Multi-pass membrane protein</topology>
    </subcellularLocation>
</comment>
<dbReference type="SUPFAM" id="SSF103481">
    <property type="entry name" value="Multidrug resistance efflux transporter EmrE"/>
    <property type="match status" value="2"/>
</dbReference>
<dbReference type="RefSeq" id="WP_257771913.1">
    <property type="nucleotide sequence ID" value="NZ_CP102480.1"/>
</dbReference>
<reference evidence="8" key="1">
    <citation type="submission" date="2022-08" db="EMBL/GenBank/DDBJ databases">
        <title>Nisaea acidiphila sp. nov., isolated from a marine algal debris and emended description of the genus Nisaea Urios et al. 2008.</title>
        <authorList>
            <person name="Kwon K."/>
        </authorList>
    </citation>
    <scope>NUCLEOTIDE SEQUENCE</scope>
    <source>
        <strain evidence="8">MEBiC11861</strain>
    </source>
</reference>
<feature type="domain" description="EamA" evidence="7">
    <location>
        <begin position="24"/>
        <end position="155"/>
    </location>
</feature>
<keyword evidence="5 6" id="KW-0472">Membrane</keyword>
<dbReference type="GO" id="GO:0016020">
    <property type="term" value="C:membrane"/>
    <property type="evidence" value="ECO:0007669"/>
    <property type="project" value="UniProtKB-SubCell"/>
</dbReference>
<evidence type="ECO:0000256" key="1">
    <source>
        <dbReference type="ARBA" id="ARBA00004141"/>
    </source>
</evidence>
<dbReference type="Pfam" id="PF00892">
    <property type="entry name" value="EamA"/>
    <property type="match status" value="2"/>
</dbReference>
<keyword evidence="9" id="KW-1185">Reference proteome</keyword>
<feature type="transmembrane region" description="Helical" evidence="6">
    <location>
        <begin position="82"/>
        <end position="102"/>
    </location>
</feature>
<sequence length="310" mass="33112">MSTHETLKPPAGGLFDPRMVLPAAMLLLLGGLWGLSFSLSKVAAMGGVHPFAYAWMQSTGAAIFLTLVCWHKGIPLEFSRRHLVFFVGAAVIGLVLPNINIITTAKHIPAGVMSTVVSSVPVLGYVLAVGLRIEGFRWACAIGIGLGLVGALMMVVPDTSLPSPDMVPWVLMAFLTPALYAFSGIFSDRMRPDGTHSLAAARGMLIVASLSTLPLMLAVDGFYPLMADPGPTDYAMLGQISISSVAYILYFEILKRAGPVFLSLVSYVVNLFGLGWGWVIFGEVHSAWIWGAVGCVFVSMVLVNLGRKAR</sequence>
<evidence type="ECO:0000256" key="5">
    <source>
        <dbReference type="ARBA" id="ARBA00023136"/>
    </source>
</evidence>
<evidence type="ECO:0000313" key="9">
    <source>
        <dbReference type="Proteomes" id="UP001060336"/>
    </source>
</evidence>
<evidence type="ECO:0000256" key="6">
    <source>
        <dbReference type="SAM" id="Phobius"/>
    </source>
</evidence>
<feature type="domain" description="EamA" evidence="7">
    <location>
        <begin position="168"/>
        <end position="304"/>
    </location>
</feature>
<name>A0A9J7B0R6_9PROT</name>
<evidence type="ECO:0000256" key="2">
    <source>
        <dbReference type="ARBA" id="ARBA00007362"/>
    </source>
</evidence>
<feature type="transmembrane region" description="Helical" evidence="6">
    <location>
        <begin position="260"/>
        <end position="281"/>
    </location>
</feature>
<keyword evidence="3 6" id="KW-0812">Transmembrane</keyword>
<feature type="transmembrane region" description="Helical" evidence="6">
    <location>
        <begin position="51"/>
        <end position="70"/>
    </location>
</feature>
<evidence type="ECO:0000313" key="8">
    <source>
        <dbReference type="EMBL" id="UUX52068.1"/>
    </source>
</evidence>
<feature type="transmembrane region" description="Helical" evidence="6">
    <location>
        <begin position="287"/>
        <end position="305"/>
    </location>
</feature>
<comment type="similarity">
    <text evidence="2">Belongs to the EamA transporter family.</text>
</comment>
<feature type="transmembrane region" description="Helical" evidence="6">
    <location>
        <begin position="199"/>
        <end position="219"/>
    </location>
</feature>
<dbReference type="PANTHER" id="PTHR32322:SF2">
    <property type="entry name" value="EAMA DOMAIN-CONTAINING PROTEIN"/>
    <property type="match status" value="1"/>
</dbReference>
<feature type="transmembrane region" description="Helical" evidence="6">
    <location>
        <begin position="138"/>
        <end position="157"/>
    </location>
</feature>
<dbReference type="Proteomes" id="UP001060336">
    <property type="component" value="Chromosome"/>
</dbReference>
<accession>A0A9J7B0R6</accession>
<feature type="transmembrane region" description="Helical" evidence="6">
    <location>
        <begin position="20"/>
        <end position="39"/>
    </location>
</feature>
<organism evidence="8 9">
    <name type="scientific">Nisaea acidiphila</name>
    <dbReference type="NCBI Taxonomy" id="1862145"/>
    <lineage>
        <taxon>Bacteria</taxon>
        <taxon>Pseudomonadati</taxon>
        <taxon>Pseudomonadota</taxon>
        <taxon>Alphaproteobacteria</taxon>
        <taxon>Rhodospirillales</taxon>
        <taxon>Thalassobaculaceae</taxon>
        <taxon>Nisaea</taxon>
    </lineage>
</organism>
<dbReference type="AlphaFoldDB" id="A0A9J7B0R6"/>
<dbReference type="PANTHER" id="PTHR32322">
    <property type="entry name" value="INNER MEMBRANE TRANSPORTER"/>
    <property type="match status" value="1"/>
</dbReference>
<protein>
    <submittedName>
        <fullName evidence="8">DMT family transporter</fullName>
    </submittedName>
</protein>
<dbReference type="EMBL" id="CP102480">
    <property type="protein sequence ID" value="UUX52068.1"/>
    <property type="molecule type" value="Genomic_DNA"/>
</dbReference>
<feature type="transmembrane region" description="Helical" evidence="6">
    <location>
        <begin position="169"/>
        <end position="187"/>
    </location>
</feature>
<evidence type="ECO:0000256" key="3">
    <source>
        <dbReference type="ARBA" id="ARBA00022692"/>
    </source>
</evidence>
<evidence type="ECO:0000259" key="7">
    <source>
        <dbReference type="Pfam" id="PF00892"/>
    </source>
</evidence>
<gene>
    <name evidence="8" type="ORF">NUH88_10275</name>
</gene>
<dbReference type="InterPro" id="IPR000620">
    <property type="entry name" value="EamA_dom"/>
</dbReference>
<dbReference type="InterPro" id="IPR037185">
    <property type="entry name" value="EmrE-like"/>
</dbReference>
<feature type="transmembrane region" description="Helical" evidence="6">
    <location>
        <begin position="234"/>
        <end position="253"/>
    </location>
</feature>
<proteinExistence type="inferred from homology"/>